<organism evidence="1 2">
    <name type="scientific">Pyropia yezoensis</name>
    <name type="common">Susabi-nori</name>
    <name type="synonym">Porphyra yezoensis</name>
    <dbReference type="NCBI Taxonomy" id="2788"/>
    <lineage>
        <taxon>Eukaryota</taxon>
        <taxon>Rhodophyta</taxon>
        <taxon>Bangiophyceae</taxon>
        <taxon>Bangiales</taxon>
        <taxon>Bangiaceae</taxon>
        <taxon>Pyropia</taxon>
    </lineage>
</organism>
<comment type="caution">
    <text evidence="1">The sequence shown here is derived from an EMBL/GenBank/DDBJ whole genome shotgun (WGS) entry which is preliminary data.</text>
</comment>
<keyword evidence="2" id="KW-1185">Reference proteome</keyword>
<name>A0ACC3CAD0_PYRYE</name>
<gene>
    <name evidence="1" type="ORF">I4F81_009651</name>
</gene>
<evidence type="ECO:0000313" key="2">
    <source>
        <dbReference type="Proteomes" id="UP000798662"/>
    </source>
</evidence>
<sequence length="118" mass="13394">MRVISWDATDFGVADLPEDDPQASMHEFSPLPDTLEVHFFKTLEKSKAWGTPEDDEQIEWSVITRSRPSCFTLVCKFASIMELGRSQRLPCGTHRSSNMVTCAYPARDPRDEEAMVLV</sequence>
<dbReference type="EMBL" id="CM020620">
    <property type="protein sequence ID" value="KAK1867142.1"/>
    <property type="molecule type" value="Genomic_DNA"/>
</dbReference>
<evidence type="ECO:0000313" key="1">
    <source>
        <dbReference type="EMBL" id="KAK1867142.1"/>
    </source>
</evidence>
<proteinExistence type="predicted"/>
<accession>A0ACC3CAD0</accession>
<protein>
    <submittedName>
        <fullName evidence="1">Uncharacterized protein</fullName>
    </submittedName>
</protein>
<dbReference type="Proteomes" id="UP000798662">
    <property type="component" value="Chromosome 3"/>
</dbReference>
<reference evidence="1" key="1">
    <citation type="submission" date="2019-11" db="EMBL/GenBank/DDBJ databases">
        <title>Nori genome reveals adaptations in red seaweeds to the harsh intertidal environment.</title>
        <authorList>
            <person name="Wang D."/>
            <person name="Mao Y."/>
        </authorList>
    </citation>
    <scope>NUCLEOTIDE SEQUENCE</scope>
    <source>
        <tissue evidence="1">Gametophyte</tissue>
    </source>
</reference>